<dbReference type="AlphaFoldDB" id="G3AGS7"/>
<protein>
    <submittedName>
        <fullName evidence="1">Uncharacterized protein</fullName>
    </submittedName>
</protein>
<name>G3AGS7_SPAPN</name>
<dbReference type="GeneID" id="18872542"/>
<proteinExistence type="predicted"/>
<organism evidence="2">
    <name type="scientific">Spathaspora passalidarum (strain NRRL Y-27907 / 11-Y1)</name>
    <dbReference type="NCBI Taxonomy" id="619300"/>
    <lineage>
        <taxon>Eukaryota</taxon>
        <taxon>Fungi</taxon>
        <taxon>Dikarya</taxon>
        <taxon>Ascomycota</taxon>
        <taxon>Saccharomycotina</taxon>
        <taxon>Pichiomycetes</taxon>
        <taxon>Debaryomycetaceae</taxon>
        <taxon>Spathaspora</taxon>
    </lineage>
</organism>
<dbReference type="InParanoid" id="G3AGS7"/>
<gene>
    <name evidence="1" type="ORF">SPAPADRAFT_58628</name>
</gene>
<dbReference type="HOGENOM" id="CLU_1372025_0_0_1"/>
<dbReference type="RefSeq" id="XP_007372822.1">
    <property type="nucleotide sequence ID" value="XM_007372760.1"/>
</dbReference>
<dbReference type="eggNOG" id="ENOG502RQ01">
    <property type="taxonomic scope" value="Eukaryota"/>
</dbReference>
<accession>G3AGS7</accession>
<sequence>MIQKFTCVPRSDYDVVIVSNGTVAQISAKVSQINGQLSQNEIPTNSHITYLDSFKSLIAHLHTHTADQRFKGKVIFMFFNGLEFIQEVIGDLIDHYSRFMLMSYSSKNQKIEKLDNVYFYFDSSISEAPTEPSDPYDMFMYNNHSYEYHFNTVAIIANDIIKKMNFMIGRIRGVYIDDVNLHGERMIPLQHIHRNFPKVERIDLSSYHMMNDMIV</sequence>
<dbReference type="OrthoDB" id="4014612at2759"/>
<keyword evidence="2" id="KW-1185">Reference proteome</keyword>
<reference evidence="1 2" key="1">
    <citation type="journal article" date="2011" name="Proc. Natl. Acad. Sci. U.S.A.">
        <title>Comparative genomics of xylose-fermenting fungi for enhanced biofuel production.</title>
        <authorList>
            <person name="Wohlbach D.J."/>
            <person name="Kuo A."/>
            <person name="Sato T.K."/>
            <person name="Potts K.M."/>
            <person name="Salamov A.A."/>
            <person name="LaButti K.M."/>
            <person name="Sun H."/>
            <person name="Clum A."/>
            <person name="Pangilinan J.L."/>
            <person name="Lindquist E.A."/>
            <person name="Lucas S."/>
            <person name="Lapidus A."/>
            <person name="Jin M."/>
            <person name="Gunawan C."/>
            <person name="Balan V."/>
            <person name="Dale B.E."/>
            <person name="Jeffries T.W."/>
            <person name="Zinkel R."/>
            <person name="Barry K.W."/>
            <person name="Grigoriev I.V."/>
            <person name="Gasch A.P."/>
        </authorList>
    </citation>
    <scope>NUCLEOTIDE SEQUENCE [LARGE SCALE GENOMIC DNA]</scope>
    <source>
        <strain evidence="2">NRRL Y-27907 / 11-Y1</strain>
    </source>
</reference>
<dbReference type="OMA" id="MIQKFTC"/>
<dbReference type="STRING" id="619300.G3AGS7"/>
<dbReference type="EMBL" id="GL996499">
    <property type="protein sequence ID" value="EGW35410.1"/>
    <property type="molecule type" value="Genomic_DNA"/>
</dbReference>
<dbReference type="Proteomes" id="UP000000709">
    <property type="component" value="Unassembled WGS sequence"/>
</dbReference>
<evidence type="ECO:0000313" key="1">
    <source>
        <dbReference type="EMBL" id="EGW35410.1"/>
    </source>
</evidence>
<dbReference type="KEGG" id="spaa:SPAPADRAFT_58628"/>
<evidence type="ECO:0000313" key="2">
    <source>
        <dbReference type="Proteomes" id="UP000000709"/>
    </source>
</evidence>